<feature type="region of interest" description="Disordered" evidence="1">
    <location>
        <begin position="1"/>
        <end position="26"/>
    </location>
</feature>
<proteinExistence type="predicted"/>
<protein>
    <submittedName>
        <fullName evidence="2">Uncharacterized protein</fullName>
    </submittedName>
</protein>
<name>A0ABN2SC21_9MICO</name>
<dbReference type="Proteomes" id="UP001500326">
    <property type="component" value="Unassembled WGS sequence"/>
</dbReference>
<reference evidence="2 3" key="1">
    <citation type="journal article" date="2019" name="Int. J. Syst. Evol. Microbiol.">
        <title>The Global Catalogue of Microorganisms (GCM) 10K type strain sequencing project: providing services to taxonomists for standard genome sequencing and annotation.</title>
        <authorList>
            <consortium name="The Broad Institute Genomics Platform"/>
            <consortium name="The Broad Institute Genome Sequencing Center for Infectious Disease"/>
            <person name="Wu L."/>
            <person name="Ma J."/>
        </authorList>
    </citation>
    <scope>NUCLEOTIDE SEQUENCE [LARGE SCALE GENOMIC DNA]</scope>
    <source>
        <strain evidence="2 3">JCM 14902</strain>
    </source>
</reference>
<evidence type="ECO:0000256" key="1">
    <source>
        <dbReference type="SAM" id="MobiDB-lite"/>
    </source>
</evidence>
<evidence type="ECO:0000313" key="3">
    <source>
        <dbReference type="Proteomes" id="UP001500326"/>
    </source>
</evidence>
<dbReference type="EMBL" id="BAAAOH010000001">
    <property type="protein sequence ID" value="GAA1983810.1"/>
    <property type="molecule type" value="Genomic_DNA"/>
</dbReference>
<evidence type="ECO:0000313" key="2">
    <source>
        <dbReference type="EMBL" id="GAA1983810.1"/>
    </source>
</evidence>
<comment type="caution">
    <text evidence="2">The sequence shown here is derived from an EMBL/GenBank/DDBJ whole genome shotgun (WGS) entry which is preliminary data.</text>
</comment>
<organism evidence="2 3">
    <name type="scientific">Microbacterium pumilum</name>
    <dbReference type="NCBI Taxonomy" id="344165"/>
    <lineage>
        <taxon>Bacteria</taxon>
        <taxon>Bacillati</taxon>
        <taxon>Actinomycetota</taxon>
        <taxon>Actinomycetes</taxon>
        <taxon>Micrococcales</taxon>
        <taxon>Microbacteriaceae</taxon>
        <taxon>Microbacterium</taxon>
    </lineage>
</organism>
<sequence>MILVGVLGSPGEDGGAEGLGEAVPRGTRLRRSFGGRERSESRRYAGPAEAEEWRRFSYDSIRGRVSPAAPRTSEVLAMAT</sequence>
<accession>A0ABN2SC21</accession>
<gene>
    <name evidence="2" type="ORF">GCM10009777_17140</name>
</gene>
<keyword evidence="3" id="KW-1185">Reference proteome</keyword>